<organism evidence="8 9">
    <name type="scientific">Uliginosibacterium sediminicola</name>
    <dbReference type="NCBI Taxonomy" id="2024550"/>
    <lineage>
        <taxon>Bacteria</taxon>
        <taxon>Pseudomonadati</taxon>
        <taxon>Pseudomonadota</taxon>
        <taxon>Betaproteobacteria</taxon>
        <taxon>Rhodocyclales</taxon>
        <taxon>Zoogloeaceae</taxon>
        <taxon>Uliginosibacterium</taxon>
    </lineage>
</organism>
<feature type="transmembrane region" description="Helical" evidence="7">
    <location>
        <begin position="182"/>
        <end position="199"/>
    </location>
</feature>
<feature type="transmembrane region" description="Helical" evidence="7">
    <location>
        <begin position="127"/>
        <end position="146"/>
    </location>
</feature>
<evidence type="ECO:0000256" key="5">
    <source>
        <dbReference type="ARBA" id="ARBA00022989"/>
    </source>
</evidence>
<feature type="transmembrane region" description="Helical" evidence="7">
    <location>
        <begin position="46"/>
        <end position="65"/>
    </location>
</feature>
<comment type="caution">
    <text evidence="8">The sequence shown here is derived from an EMBL/GenBank/DDBJ whole genome shotgun (WGS) entry which is preliminary data.</text>
</comment>
<feature type="transmembrane region" description="Helical" evidence="7">
    <location>
        <begin position="71"/>
        <end position="89"/>
    </location>
</feature>
<evidence type="ECO:0000256" key="7">
    <source>
        <dbReference type="SAM" id="Phobius"/>
    </source>
</evidence>
<keyword evidence="5 7" id="KW-1133">Transmembrane helix</keyword>
<evidence type="ECO:0000256" key="6">
    <source>
        <dbReference type="ARBA" id="ARBA00023136"/>
    </source>
</evidence>
<proteinExistence type="predicted"/>
<gene>
    <name evidence="8" type="ORF">ABDB84_16945</name>
</gene>
<feature type="transmembrane region" description="Helical" evidence="7">
    <location>
        <begin position="277"/>
        <end position="296"/>
    </location>
</feature>
<feature type="transmembrane region" description="Helical" evidence="7">
    <location>
        <begin position="308"/>
        <end position="327"/>
    </location>
</feature>
<accession>A0ABU9Z264</accession>
<keyword evidence="3" id="KW-0808">Transferase</keyword>
<sequence length="335" mass="36147">MLLAILIVAFLAAWGGTLLMRRYALSRAILDVPNARSSHRVPTPRGGGVAFVLVFLLGLPLLWWLEWVLPRTALALAVGGSLVAVVGFIDDRRSLSSRVRFGCHLLAAALALGLLGGWPVLELGVRAIHWGALGFVIGVLAIAWSINLYNFMDGIDGLAISQAVFMALGTALIVHLAGGASYPALLLAAACGGFLLLNWPPAKIFMGDAGSGFLGFAFALLALRSTLAQQTTIWPWLILYAVFVVDASFTLIRRMLSGQRWTEAHRSHAYQHAAQRLGAHRPVSCAVIAINLLWLLPLACAARQWPEQGPWLCLLAWLPLLGLAVYWRAGIPQQA</sequence>
<keyword evidence="9" id="KW-1185">Reference proteome</keyword>
<evidence type="ECO:0000256" key="4">
    <source>
        <dbReference type="ARBA" id="ARBA00022692"/>
    </source>
</evidence>
<evidence type="ECO:0000313" key="8">
    <source>
        <dbReference type="EMBL" id="MEN3070174.1"/>
    </source>
</evidence>
<name>A0ABU9Z264_9RHOO</name>
<feature type="transmembrane region" description="Helical" evidence="7">
    <location>
        <begin position="158"/>
        <end position="176"/>
    </location>
</feature>
<feature type="transmembrane region" description="Helical" evidence="7">
    <location>
        <begin position="101"/>
        <end position="121"/>
    </location>
</feature>
<feature type="transmembrane region" description="Helical" evidence="7">
    <location>
        <begin position="211"/>
        <end position="227"/>
    </location>
</feature>
<evidence type="ECO:0000256" key="1">
    <source>
        <dbReference type="ARBA" id="ARBA00004651"/>
    </source>
</evidence>
<keyword evidence="4 7" id="KW-0812">Transmembrane</keyword>
<evidence type="ECO:0000313" key="9">
    <source>
        <dbReference type="Proteomes" id="UP001410394"/>
    </source>
</evidence>
<dbReference type="PANTHER" id="PTHR22926:SF3">
    <property type="entry name" value="UNDECAPRENYL-PHOSPHATE ALPHA-N-ACETYLGLUCOSAMINYL 1-PHOSPHATE TRANSFERASE"/>
    <property type="match status" value="1"/>
</dbReference>
<dbReference type="Proteomes" id="UP001410394">
    <property type="component" value="Unassembled WGS sequence"/>
</dbReference>
<dbReference type="CDD" id="cd06854">
    <property type="entry name" value="GT_WbpL_WbcO_like"/>
    <property type="match status" value="1"/>
</dbReference>
<dbReference type="RefSeq" id="WP_345920949.1">
    <property type="nucleotide sequence ID" value="NZ_JBDIVE010000010.1"/>
</dbReference>
<dbReference type="PANTHER" id="PTHR22926">
    <property type="entry name" value="PHOSPHO-N-ACETYLMURAMOYL-PENTAPEPTIDE-TRANSFERASE"/>
    <property type="match status" value="1"/>
</dbReference>
<feature type="transmembrane region" description="Helical" evidence="7">
    <location>
        <begin position="6"/>
        <end position="25"/>
    </location>
</feature>
<dbReference type="InterPro" id="IPR000715">
    <property type="entry name" value="Glycosyl_transferase_4"/>
</dbReference>
<reference evidence="8 9" key="1">
    <citation type="journal article" date="2018" name="Int. J. Syst. Evol. Microbiol.">
        <title>Uliginosibacterium sediminicola sp. nov., isolated from freshwater sediment.</title>
        <authorList>
            <person name="Hwang W.M."/>
            <person name="Kim S.M."/>
            <person name="Kang K."/>
            <person name="Ahn T.Y."/>
        </authorList>
    </citation>
    <scope>NUCLEOTIDE SEQUENCE [LARGE SCALE GENOMIC DNA]</scope>
    <source>
        <strain evidence="8 9">M1-21</strain>
    </source>
</reference>
<keyword evidence="6 7" id="KW-0472">Membrane</keyword>
<keyword evidence="2" id="KW-1003">Cell membrane</keyword>
<comment type="subcellular location">
    <subcellularLocation>
        <location evidence="1">Cell membrane</location>
        <topology evidence="1">Multi-pass membrane protein</topology>
    </subcellularLocation>
</comment>
<evidence type="ECO:0000256" key="3">
    <source>
        <dbReference type="ARBA" id="ARBA00022679"/>
    </source>
</evidence>
<evidence type="ECO:0000256" key="2">
    <source>
        <dbReference type="ARBA" id="ARBA00022475"/>
    </source>
</evidence>
<dbReference type="EMBL" id="JBDIVE010000010">
    <property type="protein sequence ID" value="MEN3070174.1"/>
    <property type="molecule type" value="Genomic_DNA"/>
</dbReference>
<dbReference type="Pfam" id="PF00953">
    <property type="entry name" value="Glycos_transf_4"/>
    <property type="match status" value="1"/>
</dbReference>
<feature type="transmembrane region" description="Helical" evidence="7">
    <location>
        <begin position="233"/>
        <end position="256"/>
    </location>
</feature>
<protein>
    <submittedName>
        <fullName evidence="8">Glycosyltransferase family 4 protein</fullName>
    </submittedName>
</protein>